<sequence length="70" mass="7743">MPPRAARPRLRIEDDESRAGAAQVVARRQASLPNPDDHQPGHTGTALDPQLIMPAQPERMQRLPTELTVI</sequence>
<dbReference type="AlphaFoldDB" id="A0A927MA58"/>
<gene>
    <name evidence="2" type="ORF">H4W31_006402</name>
</gene>
<accession>A0A927MA58</accession>
<keyword evidence="3" id="KW-1185">Reference proteome</keyword>
<reference evidence="2" key="1">
    <citation type="submission" date="2020-10" db="EMBL/GenBank/DDBJ databases">
        <title>Sequencing the genomes of 1000 actinobacteria strains.</title>
        <authorList>
            <person name="Klenk H.-P."/>
        </authorList>
    </citation>
    <scope>NUCLEOTIDE SEQUENCE</scope>
    <source>
        <strain evidence="2">DSM 46832</strain>
    </source>
</reference>
<name>A0A927MA58_9ACTN</name>
<evidence type="ECO:0000313" key="3">
    <source>
        <dbReference type="Proteomes" id="UP000649753"/>
    </source>
</evidence>
<feature type="region of interest" description="Disordered" evidence="1">
    <location>
        <begin position="1"/>
        <end position="49"/>
    </location>
</feature>
<organism evidence="2 3">
    <name type="scientific">Plantactinospora soyae</name>
    <dbReference type="NCBI Taxonomy" id="1544732"/>
    <lineage>
        <taxon>Bacteria</taxon>
        <taxon>Bacillati</taxon>
        <taxon>Actinomycetota</taxon>
        <taxon>Actinomycetes</taxon>
        <taxon>Micromonosporales</taxon>
        <taxon>Micromonosporaceae</taxon>
        <taxon>Plantactinospora</taxon>
    </lineage>
</organism>
<proteinExistence type="predicted"/>
<dbReference type="EMBL" id="JADBEB010000001">
    <property type="protein sequence ID" value="MBE1490764.1"/>
    <property type="molecule type" value="Genomic_DNA"/>
</dbReference>
<feature type="compositionally biased region" description="Low complexity" evidence="1">
    <location>
        <begin position="19"/>
        <end position="30"/>
    </location>
</feature>
<evidence type="ECO:0000256" key="1">
    <source>
        <dbReference type="SAM" id="MobiDB-lite"/>
    </source>
</evidence>
<dbReference type="Proteomes" id="UP000649753">
    <property type="component" value="Unassembled WGS sequence"/>
</dbReference>
<evidence type="ECO:0000313" key="2">
    <source>
        <dbReference type="EMBL" id="MBE1490764.1"/>
    </source>
</evidence>
<protein>
    <submittedName>
        <fullName evidence="2">Uncharacterized protein</fullName>
    </submittedName>
</protein>
<comment type="caution">
    <text evidence="2">The sequence shown here is derived from an EMBL/GenBank/DDBJ whole genome shotgun (WGS) entry which is preliminary data.</text>
</comment>
<dbReference type="RefSeq" id="WP_264084279.1">
    <property type="nucleotide sequence ID" value="NZ_JADBEB010000001.1"/>
</dbReference>